<name>A0ACB9YCP8_PLABR</name>
<gene>
    <name evidence="1" type="ORF">MKS88_001722</name>
</gene>
<dbReference type="Proteomes" id="UP001056978">
    <property type="component" value="Chromosome 6"/>
</dbReference>
<proteinExistence type="predicted"/>
<keyword evidence="2" id="KW-1185">Reference proteome</keyword>
<evidence type="ECO:0000313" key="2">
    <source>
        <dbReference type="Proteomes" id="UP001056978"/>
    </source>
</evidence>
<evidence type="ECO:0000313" key="1">
    <source>
        <dbReference type="EMBL" id="KAI4839819.1"/>
    </source>
</evidence>
<accession>A0ACB9YCP8</accession>
<reference evidence="1" key="1">
    <citation type="submission" date="2022-06" db="EMBL/GenBank/DDBJ databases">
        <title>The First Complete Genome of the Simian Malaria Parasite Plasmodium brasilianum.</title>
        <authorList>
            <person name="Bajic M."/>
            <person name="Ravishankar S."/>
        </authorList>
    </citation>
    <scope>NUCLEOTIDE SEQUENCE</scope>
    <source>
        <strain evidence="1">Bolivian I</strain>
    </source>
</reference>
<sequence>MEPNKNVRDLITQRSYFSSLTTEIRKHILLNMNTKSFVSRLSTVVFFLFFVLLLNNISASSSAQNNRSEYEPNNLMDFWKGAIEETETLKNCAWQNWMMRLESDWEQFNASMNIRKDEWLKETEAEWDEWIKSIKNKWMNCNEYMDVEIKSDILSKSSTWNETQWKEWIHTEGKQLMVADFENWIKEKESLLDFRLISEWVQWKNDKIMTWLMSDWKSEENNYWSHWENETWPKWFNISEWKRWLKWKERVAREGQQWMNWIQLKENVYISGEGYKWSEWKKEKKIVFEKCTKSLIDEWINNKKWMLLTEKSNKTDAQE</sequence>
<dbReference type="EMBL" id="CM043774">
    <property type="protein sequence ID" value="KAI4839819.1"/>
    <property type="molecule type" value="Genomic_DNA"/>
</dbReference>
<comment type="caution">
    <text evidence="1">The sequence shown here is derived from an EMBL/GenBank/DDBJ whole genome shotgun (WGS) entry which is preliminary data.</text>
</comment>
<protein>
    <submittedName>
        <fullName evidence="1">Tryptophan-rich protein</fullName>
    </submittedName>
</protein>
<organism evidence="1 2">
    <name type="scientific">Plasmodium brasilianum</name>
    <dbReference type="NCBI Taxonomy" id="5824"/>
    <lineage>
        <taxon>Eukaryota</taxon>
        <taxon>Sar</taxon>
        <taxon>Alveolata</taxon>
        <taxon>Apicomplexa</taxon>
        <taxon>Aconoidasida</taxon>
        <taxon>Haemosporida</taxon>
        <taxon>Plasmodiidae</taxon>
        <taxon>Plasmodium</taxon>
        <taxon>Plasmodium (Plasmodium)</taxon>
    </lineage>
</organism>